<reference evidence="2" key="1">
    <citation type="submission" date="2020-07" db="EMBL/GenBank/DDBJ databases">
        <title>A novel family of multi-drug resistance mega-plasmids in Acinetobacter species.</title>
        <authorList>
            <person name="Ghaly T.M."/>
            <person name="Sajjad A."/>
            <person name="Tetu S.G."/>
            <person name="Gillings M.R."/>
        </authorList>
    </citation>
    <scope>NUCLEOTIDE SEQUENCE</scope>
    <source>
        <strain evidence="2">WM98B</strain>
        <plasmid evidence="2">pWM98B</plasmid>
    </source>
</reference>
<keyword evidence="2" id="KW-0614">Plasmid</keyword>
<name>A0A7S9DQE8_ACINO</name>
<organism evidence="2">
    <name type="scientific">Acinetobacter nosocomialis</name>
    <dbReference type="NCBI Taxonomy" id="106654"/>
    <lineage>
        <taxon>Bacteria</taxon>
        <taxon>Pseudomonadati</taxon>
        <taxon>Pseudomonadota</taxon>
        <taxon>Gammaproteobacteria</taxon>
        <taxon>Moraxellales</taxon>
        <taxon>Moraxellaceae</taxon>
        <taxon>Acinetobacter</taxon>
        <taxon>Acinetobacter calcoaceticus/baumannii complex</taxon>
    </lineage>
</organism>
<gene>
    <name evidence="2" type="ORF">WM98B_00140</name>
</gene>
<accession>A0A7S9DQE8</accession>
<proteinExistence type="predicted"/>
<evidence type="ECO:0000256" key="1">
    <source>
        <dbReference type="SAM" id="MobiDB-lite"/>
    </source>
</evidence>
<dbReference type="EMBL" id="MT742183">
    <property type="protein sequence ID" value="QPG01993.1"/>
    <property type="molecule type" value="Genomic_DNA"/>
</dbReference>
<geneLocation type="plasmid" evidence="2">
    <name>pWM98B</name>
</geneLocation>
<sequence length="162" mass="17560">MKRLRVPAGRSAGGQIDGSHPAFDLETGGLLGLFARHHLHRLRERPDVPFGIACAIGPVAIELGLGGLYDDGARRLRSRAVLVDVLGQVNVNGLRILAGDRGWARVVGRPFGADHDDAVAEAHLRMLETALGVRDHHGGFESERGFEPFQSRLRISIAEGRH</sequence>
<evidence type="ECO:0000313" key="2">
    <source>
        <dbReference type="EMBL" id="QPG01993.1"/>
    </source>
</evidence>
<protein>
    <submittedName>
        <fullName evidence="2">Uncharacterized protein</fullName>
    </submittedName>
</protein>
<dbReference type="AlphaFoldDB" id="A0A7S9DQE8"/>
<feature type="region of interest" description="Disordered" evidence="1">
    <location>
        <begin position="1"/>
        <end position="20"/>
    </location>
</feature>